<dbReference type="SUPFAM" id="SSF57256">
    <property type="entry name" value="Elafin-like"/>
    <property type="match status" value="1"/>
</dbReference>
<feature type="chain" id="PRO_5043821060" description="WAP domain-containing protein" evidence="1">
    <location>
        <begin position="17"/>
        <end position="110"/>
    </location>
</feature>
<dbReference type="AlphaFoldDB" id="A0AAV7P0P6"/>
<reference evidence="3" key="1">
    <citation type="journal article" date="2022" name="bioRxiv">
        <title>Sequencing and chromosome-scale assembly of the giantPleurodeles waltlgenome.</title>
        <authorList>
            <person name="Brown T."/>
            <person name="Elewa A."/>
            <person name="Iarovenko S."/>
            <person name="Subramanian E."/>
            <person name="Araus A.J."/>
            <person name="Petzold A."/>
            <person name="Susuki M."/>
            <person name="Suzuki K.-i.T."/>
            <person name="Hayashi T."/>
            <person name="Toyoda A."/>
            <person name="Oliveira C."/>
            <person name="Osipova E."/>
            <person name="Leigh N.D."/>
            <person name="Simon A."/>
            <person name="Yun M.H."/>
        </authorList>
    </citation>
    <scope>NUCLEOTIDE SEQUENCE</scope>
    <source>
        <strain evidence="3">20211129_DDA</strain>
        <tissue evidence="3">Liver</tissue>
    </source>
</reference>
<dbReference type="InterPro" id="IPR008197">
    <property type="entry name" value="WAP_dom"/>
</dbReference>
<gene>
    <name evidence="3" type="ORF">NDU88_000316</name>
</gene>
<dbReference type="PROSITE" id="PS51390">
    <property type="entry name" value="WAP"/>
    <property type="match status" value="1"/>
</dbReference>
<feature type="domain" description="WAP" evidence="2">
    <location>
        <begin position="26"/>
        <end position="81"/>
    </location>
</feature>
<organism evidence="3 4">
    <name type="scientific">Pleurodeles waltl</name>
    <name type="common">Iberian ribbed newt</name>
    <dbReference type="NCBI Taxonomy" id="8319"/>
    <lineage>
        <taxon>Eukaryota</taxon>
        <taxon>Metazoa</taxon>
        <taxon>Chordata</taxon>
        <taxon>Craniata</taxon>
        <taxon>Vertebrata</taxon>
        <taxon>Euteleostomi</taxon>
        <taxon>Amphibia</taxon>
        <taxon>Batrachia</taxon>
        <taxon>Caudata</taxon>
        <taxon>Salamandroidea</taxon>
        <taxon>Salamandridae</taxon>
        <taxon>Pleurodelinae</taxon>
        <taxon>Pleurodeles</taxon>
    </lineage>
</organism>
<name>A0AAV7P0P6_PLEWA</name>
<evidence type="ECO:0000259" key="2">
    <source>
        <dbReference type="PROSITE" id="PS51390"/>
    </source>
</evidence>
<sequence>MLRILTLSVLLGLVLADSAEQGTSEAKPHRGECPGVNEVTECQLIPDGDKQKCKPCENDRDCDGSFKCCSFSGQNKCLLPIFKNPCEEDNDCPELLTCCAGTCTDTCEKY</sequence>
<comment type="caution">
    <text evidence="3">The sequence shown here is derived from an EMBL/GenBank/DDBJ whole genome shotgun (WGS) entry which is preliminary data.</text>
</comment>
<evidence type="ECO:0000313" key="4">
    <source>
        <dbReference type="Proteomes" id="UP001066276"/>
    </source>
</evidence>
<evidence type="ECO:0000256" key="1">
    <source>
        <dbReference type="SAM" id="SignalP"/>
    </source>
</evidence>
<proteinExistence type="predicted"/>
<dbReference type="EMBL" id="JANPWB010000011">
    <property type="protein sequence ID" value="KAJ1121797.1"/>
    <property type="molecule type" value="Genomic_DNA"/>
</dbReference>
<feature type="signal peptide" evidence="1">
    <location>
        <begin position="1"/>
        <end position="16"/>
    </location>
</feature>
<dbReference type="Pfam" id="PF00095">
    <property type="entry name" value="WAP"/>
    <property type="match status" value="1"/>
</dbReference>
<dbReference type="InterPro" id="IPR036645">
    <property type="entry name" value="Elafin-like_sf"/>
</dbReference>
<dbReference type="Proteomes" id="UP001066276">
    <property type="component" value="Chromosome 7"/>
</dbReference>
<keyword evidence="1" id="KW-0732">Signal</keyword>
<dbReference type="Gene3D" id="4.10.75.10">
    <property type="entry name" value="Elafin-like"/>
    <property type="match status" value="1"/>
</dbReference>
<keyword evidence="4" id="KW-1185">Reference proteome</keyword>
<dbReference type="GO" id="GO:0005576">
    <property type="term" value="C:extracellular region"/>
    <property type="evidence" value="ECO:0007669"/>
    <property type="project" value="InterPro"/>
</dbReference>
<evidence type="ECO:0000313" key="3">
    <source>
        <dbReference type="EMBL" id="KAJ1121797.1"/>
    </source>
</evidence>
<protein>
    <recommendedName>
        <fullName evidence="2">WAP domain-containing protein</fullName>
    </recommendedName>
</protein>
<accession>A0AAV7P0P6</accession>
<dbReference type="GO" id="GO:0030414">
    <property type="term" value="F:peptidase inhibitor activity"/>
    <property type="evidence" value="ECO:0007669"/>
    <property type="project" value="InterPro"/>
</dbReference>